<evidence type="ECO:0000313" key="2">
    <source>
        <dbReference type="Proteomes" id="UP001057402"/>
    </source>
</evidence>
<gene>
    <name evidence="1" type="ORF">MLD38_007831</name>
</gene>
<proteinExistence type="predicted"/>
<protein>
    <submittedName>
        <fullName evidence="1">Uncharacterized protein</fullName>
    </submittedName>
</protein>
<evidence type="ECO:0000313" key="1">
    <source>
        <dbReference type="EMBL" id="KAI4381791.1"/>
    </source>
</evidence>
<dbReference type="Proteomes" id="UP001057402">
    <property type="component" value="Chromosome 3"/>
</dbReference>
<accession>A0ACB9RU93</accession>
<sequence length="201" mass="23215">MIARVGESSDDDEDEDVDEGDEDDMERDDLKEESATTTDTEDERKMKKAKNRMNEEEIHGPVVLFEDDSSDDDDSKEGDIDNEKLLAYERSRMRYYFAVVDCDSSGTADHLYMACDGGEFGRSPNVMDLRFIPDSMEFKHPPHDNTTEVPENYDGKESETRALQQSKIDLTWDEDEPDRVKTLKRKFTADQLADLEVKWTF</sequence>
<keyword evidence="2" id="KW-1185">Reference proteome</keyword>
<comment type="caution">
    <text evidence="1">The sequence shown here is derived from an EMBL/GenBank/DDBJ whole genome shotgun (WGS) entry which is preliminary data.</text>
</comment>
<dbReference type="EMBL" id="CM042882">
    <property type="protein sequence ID" value="KAI4381791.1"/>
    <property type="molecule type" value="Genomic_DNA"/>
</dbReference>
<reference evidence="2" key="1">
    <citation type="journal article" date="2023" name="Front. Plant Sci.">
        <title>Chromosomal-level genome assembly of Melastoma candidum provides insights into trichome evolution.</title>
        <authorList>
            <person name="Zhong Y."/>
            <person name="Wu W."/>
            <person name="Sun C."/>
            <person name="Zou P."/>
            <person name="Liu Y."/>
            <person name="Dai S."/>
            <person name="Zhou R."/>
        </authorList>
    </citation>
    <scope>NUCLEOTIDE SEQUENCE [LARGE SCALE GENOMIC DNA]</scope>
</reference>
<name>A0ACB9RU93_9MYRT</name>
<organism evidence="1 2">
    <name type="scientific">Melastoma candidum</name>
    <dbReference type="NCBI Taxonomy" id="119954"/>
    <lineage>
        <taxon>Eukaryota</taxon>
        <taxon>Viridiplantae</taxon>
        <taxon>Streptophyta</taxon>
        <taxon>Embryophyta</taxon>
        <taxon>Tracheophyta</taxon>
        <taxon>Spermatophyta</taxon>
        <taxon>Magnoliopsida</taxon>
        <taxon>eudicotyledons</taxon>
        <taxon>Gunneridae</taxon>
        <taxon>Pentapetalae</taxon>
        <taxon>rosids</taxon>
        <taxon>malvids</taxon>
        <taxon>Myrtales</taxon>
        <taxon>Melastomataceae</taxon>
        <taxon>Melastomatoideae</taxon>
        <taxon>Melastomateae</taxon>
        <taxon>Melastoma</taxon>
    </lineage>
</organism>